<feature type="transmembrane region" description="Helical" evidence="1">
    <location>
        <begin position="15"/>
        <end position="39"/>
    </location>
</feature>
<name>A0A1F6BX74_9BACT</name>
<protein>
    <recommendedName>
        <fullName evidence="2">SHOCT domain-containing protein</fullName>
    </recommendedName>
</protein>
<keyword evidence="1" id="KW-0812">Transmembrane</keyword>
<dbReference type="Pfam" id="PF09851">
    <property type="entry name" value="SHOCT"/>
    <property type="match status" value="1"/>
</dbReference>
<dbReference type="Proteomes" id="UP000179014">
    <property type="component" value="Unassembled WGS sequence"/>
</dbReference>
<evidence type="ECO:0000259" key="2">
    <source>
        <dbReference type="Pfam" id="PF09851"/>
    </source>
</evidence>
<dbReference type="EMBL" id="MFKN01000010">
    <property type="protein sequence ID" value="OGG41127.1"/>
    <property type="molecule type" value="Genomic_DNA"/>
</dbReference>
<evidence type="ECO:0000313" key="4">
    <source>
        <dbReference type="Proteomes" id="UP000179014"/>
    </source>
</evidence>
<keyword evidence="1" id="KW-0472">Membrane</keyword>
<sequence length="81" mass="9306">MMYYGPYGSYGEWGMGWFGGGVMMIVFWILFIALIVWIVHEVSSSKHPHSSSQALAILKERYAKGEISKEEFESKKKDILQ</sequence>
<evidence type="ECO:0000313" key="3">
    <source>
        <dbReference type="EMBL" id="OGG41127.1"/>
    </source>
</evidence>
<accession>A0A1F6BX74</accession>
<dbReference type="STRING" id="1798474.A2118_03580"/>
<reference evidence="3 4" key="1">
    <citation type="journal article" date="2016" name="Nat. Commun.">
        <title>Thousands of microbial genomes shed light on interconnected biogeochemical processes in an aquifer system.</title>
        <authorList>
            <person name="Anantharaman K."/>
            <person name="Brown C.T."/>
            <person name="Hug L.A."/>
            <person name="Sharon I."/>
            <person name="Castelle C.J."/>
            <person name="Probst A.J."/>
            <person name="Thomas B.C."/>
            <person name="Singh A."/>
            <person name="Wilkins M.J."/>
            <person name="Karaoz U."/>
            <person name="Brodie E.L."/>
            <person name="Williams K.H."/>
            <person name="Hubbard S.S."/>
            <person name="Banfield J.F."/>
        </authorList>
    </citation>
    <scope>NUCLEOTIDE SEQUENCE [LARGE SCALE GENOMIC DNA]</scope>
</reference>
<proteinExistence type="predicted"/>
<feature type="domain" description="SHOCT" evidence="2">
    <location>
        <begin position="53"/>
        <end position="80"/>
    </location>
</feature>
<comment type="caution">
    <text evidence="3">The sequence shown here is derived from an EMBL/GenBank/DDBJ whole genome shotgun (WGS) entry which is preliminary data.</text>
</comment>
<dbReference type="InterPro" id="IPR018649">
    <property type="entry name" value="SHOCT"/>
</dbReference>
<gene>
    <name evidence="3" type="ORF">A2118_03580</name>
</gene>
<organism evidence="3 4">
    <name type="scientific">Candidatus Kaiserbacteria bacterium GWA2_50_9</name>
    <dbReference type="NCBI Taxonomy" id="1798474"/>
    <lineage>
        <taxon>Bacteria</taxon>
        <taxon>Candidatus Kaiseribacteriota</taxon>
    </lineage>
</organism>
<keyword evidence="1" id="KW-1133">Transmembrane helix</keyword>
<dbReference type="AlphaFoldDB" id="A0A1F6BX74"/>
<evidence type="ECO:0000256" key="1">
    <source>
        <dbReference type="SAM" id="Phobius"/>
    </source>
</evidence>